<evidence type="ECO:0000313" key="11">
    <source>
        <dbReference type="EMBL" id="GBG86476.1"/>
    </source>
</evidence>
<evidence type="ECO:0000256" key="3">
    <source>
        <dbReference type="ARBA" id="ARBA00022692"/>
    </source>
</evidence>
<evidence type="ECO:0000313" key="12">
    <source>
        <dbReference type="Proteomes" id="UP000265515"/>
    </source>
</evidence>
<feature type="region of interest" description="Disordered" evidence="9">
    <location>
        <begin position="692"/>
        <end position="736"/>
    </location>
</feature>
<feature type="region of interest" description="Disordered" evidence="9">
    <location>
        <begin position="173"/>
        <end position="369"/>
    </location>
</feature>
<feature type="coiled-coil region" evidence="8">
    <location>
        <begin position="795"/>
        <end position="825"/>
    </location>
</feature>
<feature type="compositionally biased region" description="Basic and acidic residues" evidence="9">
    <location>
        <begin position="692"/>
        <end position="705"/>
    </location>
</feature>
<feature type="region of interest" description="Disordered" evidence="9">
    <location>
        <begin position="1120"/>
        <end position="1148"/>
    </location>
</feature>
<feature type="compositionally biased region" description="Basic and acidic residues" evidence="9">
    <location>
        <begin position="867"/>
        <end position="882"/>
    </location>
</feature>
<accession>A0A388LVZ1</accession>
<keyword evidence="3 10" id="KW-0812">Transmembrane</keyword>
<proteinExistence type="predicted"/>
<evidence type="ECO:0000256" key="1">
    <source>
        <dbReference type="ARBA" id="ARBA00004651"/>
    </source>
</evidence>
<evidence type="ECO:0000256" key="10">
    <source>
        <dbReference type="SAM" id="Phobius"/>
    </source>
</evidence>
<dbReference type="AlphaFoldDB" id="A0A388LVZ1"/>
<dbReference type="Gramene" id="GBG86476">
    <property type="protein sequence ID" value="GBG86476"/>
    <property type="gene ID" value="CBR_g41471"/>
</dbReference>
<feature type="compositionally biased region" description="Gly residues" evidence="9">
    <location>
        <begin position="179"/>
        <end position="191"/>
    </location>
</feature>
<feature type="compositionally biased region" description="Low complexity" evidence="9">
    <location>
        <begin position="1137"/>
        <end position="1148"/>
    </location>
</feature>
<dbReference type="EMBL" id="BFEA01000566">
    <property type="protein sequence ID" value="GBG86476.1"/>
    <property type="molecule type" value="Genomic_DNA"/>
</dbReference>
<feature type="compositionally biased region" description="Basic and acidic residues" evidence="9">
    <location>
        <begin position="335"/>
        <end position="349"/>
    </location>
</feature>
<organism evidence="11 12">
    <name type="scientific">Chara braunii</name>
    <name type="common">Braun's stonewort</name>
    <dbReference type="NCBI Taxonomy" id="69332"/>
    <lineage>
        <taxon>Eukaryota</taxon>
        <taxon>Viridiplantae</taxon>
        <taxon>Streptophyta</taxon>
        <taxon>Charophyceae</taxon>
        <taxon>Charales</taxon>
        <taxon>Characeae</taxon>
        <taxon>Chara</taxon>
    </lineage>
</organism>
<keyword evidence="8" id="KW-0175">Coiled coil</keyword>
<dbReference type="PANTHER" id="PTHR43486">
    <property type="entry name" value="LIPID II FLIPPASE MURJ-RELATED"/>
    <property type="match status" value="1"/>
</dbReference>
<keyword evidence="12" id="KW-1185">Reference proteome</keyword>
<keyword evidence="4" id="KW-0133">Cell shape</keyword>
<feature type="compositionally biased region" description="Gly residues" evidence="9">
    <location>
        <begin position="1126"/>
        <end position="1136"/>
    </location>
</feature>
<name>A0A388LVZ1_CHABU</name>
<evidence type="ECO:0000256" key="8">
    <source>
        <dbReference type="SAM" id="Coils"/>
    </source>
</evidence>
<evidence type="ECO:0000256" key="5">
    <source>
        <dbReference type="ARBA" id="ARBA00022984"/>
    </source>
</evidence>
<feature type="region of interest" description="Disordered" evidence="9">
    <location>
        <begin position="867"/>
        <end position="887"/>
    </location>
</feature>
<reference evidence="11 12" key="1">
    <citation type="journal article" date="2018" name="Cell">
        <title>The Chara Genome: Secondary Complexity and Implications for Plant Terrestrialization.</title>
        <authorList>
            <person name="Nishiyama T."/>
            <person name="Sakayama H."/>
            <person name="Vries J.D."/>
            <person name="Buschmann H."/>
            <person name="Saint-Marcoux D."/>
            <person name="Ullrich K.K."/>
            <person name="Haas F.B."/>
            <person name="Vanderstraeten L."/>
            <person name="Becker D."/>
            <person name="Lang D."/>
            <person name="Vosolsobe S."/>
            <person name="Rombauts S."/>
            <person name="Wilhelmsson P.K.I."/>
            <person name="Janitza P."/>
            <person name="Kern R."/>
            <person name="Heyl A."/>
            <person name="Rumpler F."/>
            <person name="Villalobos L.I.A.C."/>
            <person name="Clay J.M."/>
            <person name="Skokan R."/>
            <person name="Toyoda A."/>
            <person name="Suzuki Y."/>
            <person name="Kagoshima H."/>
            <person name="Schijlen E."/>
            <person name="Tajeshwar N."/>
            <person name="Catarino B."/>
            <person name="Hetherington A.J."/>
            <person name="Saltykova A."/>
            <person name="Bonnot C."/>
            <person name="Breuninger H."/>
            <person name="Symeonidi A."/>
            <person name="Radhakrishnan G.V."/>
            <person name="Van Nieuwerburgh F."/>
            <person name="Deforce D."/>
            <person name="Chang C."/>
            <person name="Karol K.G."/>
            <person name="Hedrich R."/>
            <person name="Ulvskov P."/>
            <person name="Glockner G."/>
            <person name="Delwiche C.F."/>
            <person name="Petrasek J."/>
            <person name="Van de Peer Y."/>
            <person name="Friml J."/>
            <person name="Beilby M."/>
            <person name="Dolan L."/>
            <person name="Kohara Y."/>
            <person name="Sugano S."/>
            <person name="Fujiyama A."/>
            <person name="Delaux P.-M."/>
            <person name="Quint M."/>
            <person name="TheiBen G."/>
            <person name="Hagemann M."/>
            <person name="Harholt J."/>
            <person name="Dunand C."/>
            <person name="Zachgo S."/>
            <person name="Langdale J."/>
            <person name="Maumus F."/>
            <person name="Straeten D.V.D."/>
            <person name="Gould S.B."/>
            <person name="Rensing S.A."/>
        </authorList>
    </citation>
    <scope>NUCLEOTIDE SEQUENCE [LARGE SCALE GENOMIC DNA]</scope>
    <source>
        <strain evidence="11 12">S276</strain>
    </source>
</reference>
<feature type="compositionally biased region" description="Basic and acidic residues" evidence="9">
    <location>
        <begin position="205"/>
        <end position="317"/>
    </location>
</feature>
<evidence type="ECO:0000256" key="4">
    <source>
        <dbReference type="ARBA" id="ARBA00022960"/>
    </source>
</evidence>
<gene>
    <name evidence="11" type="ORF">CBR_g41471</name>
</gene>
<dbReference type="STRING" id="69332.A0A388LVZ1"/>
<evidence type="ECO:0000256" key="7">
    <source>
        <dbReference type="ARBA" id="ARBA00023136"/>
    </source>
</evidence>
<dbReference type="Proteomes" id="UP000265515">
    <property type="component" value="Unassembled WGS sequence"/>
</dbReference>
<evidence type="ECO:0000256" key="9">
    <source>
        <dbReference type="SAM" id="MobiDB-lite"/>
    </source>
</evidence>
<keyword evidence="7 10" id="KW-0472">Membrane</keyword>
<feature type="transmembrane region" description="Helical" evidence="10">
    <location>
        <begin position="563"/>
        <end position="584"/>
    </location>
</feature>
<feature type="transmembrane region" description="Helical" evidence="10">
    <location>
        <begin position="528"/>
        <end position="551"/>
    </location>
</feature>
<comment type="caution">
    <text evidence="11">The sequence shown here is derived from an EMBL/GenBank/DDBJ whole genome shotgun (WGS) entry which is preliminary data.</text>
</comment>
<evidence type="ECO:0000256" key="2">
    <source>
        <dbReference type="ARBA" id="ARBA00022475"/>
    </source>
</evidence>
<dbReference type="OrthoDB" id="2018828at2759"/>
<protein>
    <submittedName>
        <fullName evidence="11">Uncharacterized protein</fullName>
    </submittedName>
</protein>
<feature type="transmembrane region" description="Helical" evidence="10">
    <location>
        <begin position="408"/>
        <end position="426"/>
    </location>
</feature>
<evidence type="ECO:0000256" key="6">
    <source>
        <dbReference type="ARBA" id="ARBA00022989"/>
    </source>
</evidence>
<dbReference type="PANTHER" id="PTHR43486:SF1">
    <property type="entry name" value="LIPID II FLIPPASE MURJ-RELATED"/>
    <property type="match status" value="1"/>
</dbReference>
<feature type="compositionally biased region" description="Basic and acidic residues" evidence="9">
    <location>
        <begin position="357"/>
        <end position="369"/>
    </location>
</feature>
<comment type="subcellular location">
    <subcellularLocation>
        <location evidence="1">Cell membrane</location>
        <topology evidence="1">Multi-pass membrane protein</topology>
    </subcellularLocation>
</comment>
<feature type="transmembrane region" description="Helical" evidence="10">
    <location>
        <begin position="447"/>
        <end position="472"/>
    </location>
</feature>
<dbReference type="InterPro" id="IPR004268">
    <property type="entry name" value="MurJ"/>
</dbReference>
<dbReference type="Pfam" id="PF03023">
    <property type="entry name" value="MurJ"/>
    <property type="match status" value="1"/>
</dbReference>
<dbReference type="GO" id="GO:0005886">
    <property type="term" value="C:plasma membrane"/>
    <property type="evidence" value="ECO:0007669"/>
    <property type="project" value="UniProtKB-SubCell"/>
</dbReference>
<keyword evidence="6 10" id="KW-1133">Transmembrane helix</keyword>
<dbReference type="GO" id="GO:0008360">
    <property type="term" value="P:regulation of cell shape"/>
    <property type="evidence" value="ECO:0007669"/>
    <property type="project" value="UniProtKB-KW"/>
</dbReference>
<keyword evidence="2" id="KW-1003">Cell membrane</keyword>
<sequence>MTGSSHSSSAVGMIGFASHSLLPRTERCCCCGFSGQERIGLPFEKCGENCRYLPRGLGNAARQPSIIPLTRRRRGPYGHARTLDQECPPVRSLPRARQCQRRQWRSHSRRTCSLDLLPLVHERSAANCICYDNWFPPPTWRPPVRRSWSTSVIVRCSIATAAAVLDDDDDENMLQQETCGGGLQEGGGGRRQGMEELGGGRRWRGREEGGDGDGSRREEAGHGRWRWKHEGGGRVWRSMEEGGDEEGGRREAMDRGGGEKRSKDREEGGDGDARREEGGDGDGSRREDAGYGGVWRKEAMDREGGGRRWTGGKERNNRKTGRRVAMEMQGGRRRMSAEKQKYEQGKQQEQDQEQDQDQDREQDQDQDQDKFLRVAGIVGTATMASKLLGTVRETALAAAFGVGPVMDAFSYASLAPTFFIALLGGINGPFHSAMASSLSKRTSSEGAYLVDAVSTLVGVVFVGVSIVVGVFAEPIIDLSAPGLFTAHASNGLLTRNIAISQLRIMAPCALLAPLIGIGFGSLSARKVYVIPSLSPSFSSLAILVAVGVHVARFGKLAGHPSNAMQGGITLAIGSMAGTVLQWLVQVIAQARSGGGVFRLRFENPFDNPGVKEVLRVVVPAAVGSGLLQIATYTDLYFASFLPNAASALGSEQEAKDATLLKERREEAKKKALLEEQAAKLKKIEEEMARERERLKREEEEKLKAVEEEEEEDERPLERRRVGGRGESSGTKEHQMEKKITEWVAGISLGEEEEALMYVPREEQEAAIRAWDAEEDPLKRQAMEDEKRMEWKFRLMRERKRRMDAASEVAKELEEVKKQRDQMATQVDLLGKMKGIGDAGGRRGEGPPRGHRTLLYRRHRRRQIDCPKEEEARPRREPVKVKFPDSYSGKQEENFDHWEANVKTYVHLQKVSPDEHVLIAIHALRDEAASFARSLCRAANCNDNLVAYCAFTPLTEFLKLLRERFADVSRSVKASDRLQTIHSRQWKSVRALKGVMDELVAIPDHGVTKTQLGNLFYRAMPEQLRGHFFEKSQQPTMTYDALSREVVVFEARSMSISTFWHKDLDKGKKWKGRTISGQVKTKDRLILTLDAGGVDEVPYEQIEWGLEEEDSGVSQGRTYAAVAAGGRPQGGGRGRGQGARASGGRSQGD</sequence>
<keyword evidence="5" id="KW-0573">Peptidoglycan synthesis</keyword>
<feature type="transmembrane region" description="Helical" evidence="10">
    <location>
        <begin position="504"/>
        <end position="522"/>
    </location>
</feature>